<evidence type="ECO:0000313" key="2">
    <source>
        <dbReference type="RefSeq" id="XP_070854822.1"/>
    </source>
</evidence>
<protein>
    <submittedName>
        <fullName evidence="2">Uncharacterized protein</fullName>
    </submittedName>
</protein>
<keyword evidence="1" id="KW-1185">Reference proteome</keyword>
<dbReference type="Proteomes" id="UP001652628">
    <property type="component" value="Chromosome 2"/>
</dbReference>
<evidence type="ECO:0000313" key="1">
    <source>
        <dbReference type="Proteomes" id="UP001652628"/>
    </source>
</evidence>
<organism evidence="1 2">
    <name type="scientific">Drosophila suzukii</name>
    <name type="common">Spotted-wing drosophila fruit fly</name>
    <dbReference type="NCBI Taxonomy" id="28584"/>
    <lineage>
        <taxon>Eukaryota</taxon>
        <taxon>Metazoa</taxon>
        <taxon>Ecdysozoa</taxon>
        <taxon>Arthropoda</taxon>
        <taxon>Hexapoda</taxon>
        <taxon>Insecta</taxon>
        <taxon>Pterygota</taxon>
        <taxon>Neoptera</taxon>
        <taxon>Endopterygota</taxon>
        <taxon>Diptera</taxon>
        <taxon>Brachycera</taxon>
        <taxon>Muscomorpha</taxon>
        <taxon>Ephydroidea</taxon>
        <taxon>Drosophilidae</taxon>
        <taxon>Drosophila</taxon>
        <taxon>Sophophora</taxon>
    </lineage>
</organism>
<dbReference type="PANTHER" id="PTHR22954">
    <property type="entry name" value="RETROVIRAL PROTEASE-RELATED"/>
    <property type="match status" value="1"/>
</dbReference>
<dbReference type="Pfam" id="PF03564">
    <property type="entry name" value="DUF1759"/>
    <property type="match status" value="1"/>
</dbReference>
<dbReference type="RefSeq" id="XP_070854822.1">
    <property type="nucleotide sequence ID" value="XM_070998721.1"/>
</dbReference>
<name>A0ABM4TXW8_DROSZ</name>
<dbReference type="GeneID" id="139354477"/>
<gene>
    <name evidence="2" type="primary">LOC139354477</name>
</gene>
<dbReference type="InterPro" id="IPR005312">
    <property type="entry name" value="DUF1759"/>
</dbReference>
<dbReference type="PANTHER" id="PTHR22954:SF3">
    <property type="entry name" value="PROTEIN CBG08539"/>
    <property type="match status" value="1"/>
</dbReference>
<proteinExistence type="predicted"/>
<reference evidence="2" key="1">
    <citation type="submission" date="2025-08" db="UniProtKB">
        <authorList>
            <consortium name="RefSeq"/>
        </authorList>
    </citation>
    <scope>IDENTIFICATION</scope>
</reference>
<sequence length="351" mass="39838">MSTSFIEETSHTRIDLHNRLLDTQNELQGKIQQLIKNYGKDSADRRHRDGYYSGKLNQLNDLWRQFCDLDEEVQQAALPTGSEYSSRLVALKELVEKYQNIFLDNMPTGSGLPKAPRRTSANIKITTRDKVKGDSAIDTVIRQLQRRCNELESSLTLASNAPTVTPALQRHLDLHWALLRQAHDELDSTPGAAALAEAELAQFHTLYEEYEMNLLRENDAPMSLNLALPPISIPEFNGEYLDWPRFHDLFVELVHNKPYSASQKLHVLQSSLRGEARNVLTDTAFSQGGYDDTWLRLKARYQNGKILVFAAIAKIIDHRLIDGSSRQLRALHDSIKNSMSTLQNLDVTTNS</sequence>
<accession>A0ABM4TXW8</accession>